<evidence type="ECO:0000256" key="2">
    <source>
        <dbReference type="ARBA" id="ARBA00022801"/>
    </source>
</evidence>
<sequence length="727" mass="78367">MRIRFTATAVFTAAMLCTTTGLLGAQQKSVDKSQPWMNPQLSPEKRAELVLQQMTFDEKISMLHGEGMAGSKNLHPEFKEVHGLFNGGAGLVITPTRLGIPMIQMSDAAYGVRDSAMNGRYSTALPSNLASAASWDPEAACSYGTLIGRELRAQGYNMTLGGGVNLTREPRNGRTFEYMGEDPVLAGTLVGNRIRCEGAQHVISDIKHYAMNDQESGRQVVDARIGERALRESDLLAFQIGVKTGHPDAVMCSYNGVNGDYACENRYLLTDVLKKEWNFPGFVVSDWGGTHSTEKASAAGLDNEEEWASFYGDSLKTAVQAGRVPMTEIDDHVRRILWAEFASGIVDDPPRKGVVDVQAGFDTSRHIAEQGSVLLRNERNLLPLDSAKLQSVAVIGFHADTGMISGGGSAQVDAPGDQAGGEWKRKVWFPTSPLEALRAKAPGAKFSFASGENIAQAVAQAKAADVAVIFAWQWEAEDFDLPNLSLPNEQDKLIEAVTAANPHTIVVLETGTAVTMPWLEKTGAVLEAWFAGSKGADAVANLLFGDVNPSGKLPMTFPRSEADLPRPTVAKPPAGSRNGTLSFKVDYSEGVKVGYKWYDAEHKPVLFPFGFGLSYTSYSYSGLTVSPDGSSVSFTVANTGHRAGAEIAEVYASLPESAGEPPKRLIGWQKVELAAGESKFIRLAINPTYLSIWDEAAKKFVRPSGSYRVMVGGSSAELPLTKEISLQ</sequence>
<dbReference type="InterPro" id="IPR013783">
    <property type="entry name" value="Ig-like_fold"/>
</dbReference>
<feature type="signal peptide" evidence="5">
    <location>
        <begin position="1"/>
        <end position="25"/>
    </location>
</feature>
<evidence type="ECO:0000259" key="6">
    <source>
        <dbReference type="SMART" id="SM01217"/>
    </source>
</evidence>
<reference evidence="7 8" key="1">
    <citation type="submission" date="2020-08" db="EMBL/GenBank/DDBJ databases">
        <title>Genomic Encyclopedia of Type Strains, Phase IV (KMG-V): Genome sequencing to study the core and pangenomes of soil and plant-associated prokaryotes.</title>
        <authorList>
            <person name="Whitman W."/>
        </authorList>
    </citation>
    <scope>NUCLEOTIDE SEQUENCE [LARGE SCALE GENOMIC DNA]</scope>
    <source>
        <strain evidence="7 8">X5P3</strain>
    </source>
</reference>
<dbReference type="InterPro" id="IPR001764">
    <property type="entry name" value="Glyco_hydro_3_N"/>
</dbReference>
<dbReference type="InterPro" id="IPR026891">
    <property type="entry name" value="Fn3-like"/>
</dbReference>
<keyword evidence="4 7" id="KW-0326">Glycosidase</keyword>
<dbReference type="PANTHER" id="PTHR42715:SF10">
    <property type="entry name" value="BETA-GLUCOSIDASE"/>
    <property type="match status" value="1"/>
</dbReference>
<dbReference type="InterPro" id="IPR036881">
    <property type="entry name" value="Glyco_hydro_3_C_sf"/>
</dbReference>
<dbReference type="Gene3D" id="3.40.50.1700">
    <property type="entry name" value="Glycoside hydrolase family 3 C-terminal domain"/>
    <property type="match status" value="1"/>
</dbReference>
<evidence type="ECO:0000256" key="3">
    <source>
        <dbReference type="ARBA" id="ARBA00023277"/>
    </source>
</evidence>
<keyword evidence="5" id="KW-0732">Signal</keyword>
<dbReference type="InterPro" id="IPR036962">
    <property type="entry name" value="Glyco_hydro_3_N_sf"/>
</dbReference>
<dbReference type="EC" id="3.2.1.21" evidence="7"/>
<dbReference type="AlphaFoldDB" id="A0A7W8EB80"/>
<proteinExistence type="inferred from homology"/>
<dbReference type="Proteomes" id="UP000584867">
    <property type="component" value="Unassembled WGS sequence"/>
</dbReference>
<feature type="domain" description="Fibronectin type III-like" evidence="6">
    <location>
        <begin position="646"/>
        <end position="715"/>
    </location>
</feature>
<evidence type="ECO:0000256" key="4">
    <source>
        <dbReference type="RuleBase" id="RU361161"/>
    </source>
</evidence>
<keyword evidence="2 4" id="KW-0378">Hydrolase</keyword>
<dbReference type="InterPro" id="IPR019800">
    <property type="entry name" value="Glyco_hydro_3_AS"/>
</dbReference>
<comment type="caution">
    <text evidence="7">The sequence shown here is derived from an EMBL/GenBank/DDBJ whole genome shotgun (WGS) entry which is preliminary data.</text>
</comment>
<evidence type="ECO:0000256" key="5">
    <source>
        <dbReference type="SAM" id="SignalP"/>
    </source>
</evidence>
<dbReference type="Pfam" id="PF14310">
    <property type="entry name" value="Fn3-like"/>
    <property type="match status" value="1"/>
</dbReference>
<dbReference type="Gene3D" id="2.60.40.10">
    <property type="entry name" value="Immunoglobulins"/>
    <property type="match status" value="1"/>
</dbReference>
<dbReference type="PROSITE" id="PS00775">
    <property type="entry name" value="GLYCOSYL_HYDROL_F3"/>
    <property type="match status" value="1"/>
</dbReference>
<dbReference type="SMART" id="SM01217">
    <property type="entry name" value="Fn3_like"/>
    <property type="match status" value="1"/>
</dbReference>
<protein>
    <submittedName>
        <fullName evidence="7">Beta-glucosidase</fullName>
        <ecNumber evidence="7">3.2.1.21</ecNumber>
    </submittedName>
</protein>
<dbReference type="EMBL" id="JACHIO010000017">
    <property type="protein sequence ID" value="MBB5065461.1"/>
    <property type="molecule type" value="Genomic_DNA"/>
</dbReference>
<dbReference type="RefSeq" id="WP_184258171.1">
    <property type="nucleotide sequence ID" value="NZ_JACHIO010000017.1"/>
</dbReference>
<dbReference type="SUPFAM" id="SSF52279">
    <property type="entry name" value="Beta-D-glucan exohydrolase, C-terminal domain"/>
    <property type="match status" value="1"/>
</dbReference>
<dbReference type="InterPro" id="IPR002772">
    <property type="entry name" value="Glyco_hydro_3_C"/>
</dbReference>
<comment type="similarity">
    <text evidence="1 4">Belongs to the glycosyl hydrolase 3 family.</text>
</comment>
<feature type="chain" id="PRO_5031564854" evidence="5">
    <location>
        <begin position="26"/>
        <end position="727"/>
    </location>
</feature>
<dbReference type="Pfam" id="PF00933">
    <property type="entry name" value="Glyco_hydro_3"/>
    <property type="match status" value="1"/>
</dbReference>
<keyword evidence="3" id="KW-0119">Carbohydrate metabolism</keyword>
<evidence type="ECO:0000256" key="1">
    <source>
        <dbReference type="ARBA" id="ARBA00005336"/>
    </source>
</evidence>
<dbReference type="Pfam" id="PF01915">
    <property type="entry name" value="Glyco_hydro_3_C"/>
    <property type="match status" value="1"/>
</dbReference>
<dbReference type="InterPro" id="IPR050288">
    <property type="entry name" value="Cellulose_deg_GH3"/>
</dbReference>
<dbReference type="InterPro" id="IPR017853">
    <property type="entry name" value="GH"/>
</dbReference>
<evidence type="ECO:0000313" key="7">
    <source>
        <dbReference type="EMBL" id="MBB5065461.1"/>
    </source>
</evidence>
<gene>
    <name evidence="7" type="ORF">HDF15_003829</name>
</gene>
<dbReference type="GO" id="GO:0008422">
    <property type="term" value="F:beta-glucosidase activity"/>
    <property type="evidence" value="ECO:0007669"/>
    <property type="project" value="UniProtKB-EC"/>
</dbReference>
<dbReference type="PRINTS" id="PR00133">
    <property type="entry name" value="GLHYDRLASE3"/>
</dbReference>
<accession>A0A7W8EB80</accession>
<dbReference type="SUPFAM" id="SSF51445">
    <property type="entry name" value="(Trans)glycosidases"/>
    <property type="match status" value="1"/>
</dbReference>
<organism evidence="7 8">
    <name type="scientific">Granulicella mallensis</name>
    <dbReference type="NCBI Taxonomy" id="940614"/>
    <lineage>
        <taxon>Bacteria</taxon>
        <taxon>Pseudomonadati</taxon>
        <taxon>Acidobacteriota</taxon>
        <taxon>Terriglobia</taxon>
        <taxon>Terriglobales</taxon>
        <taxon>Acidobacteriaceae</taxon>
        <taxon>Granulicella</taxon>
    </lineage>
</organism>
<dbReference type="PANTHER" id="PTHR42715">
    <property type="entry name" value="BETA-GLUCOSIDASE"/>
    <property type="match status" value="1"/>
</dbReference>
<evidence type="ECO:0000313" key="8">
    <source>
        <dbReference type="Proteomes" id="UP000584867"/>
    </source>
</evidence>
<dbReference type="Gene3D" id="3.20.20.300">
    <property type="entry name" value="Glycoside hydrolase, family 3, N-terminal domain"/>
    <property type="match status" value="1"/>
</dbReference>
<dbReference type="GO" id="GO:0005975">
    <property type="term" value="P:carbohydrate metabolic process"/>
    <property type="evidence" value="ECO:0007669"/>
    <property type="project" value="InterPro"/>
</dbReference>
<name>A0A7W8EB80_9BACT</name>